<keyword evidence="3" id="KW-1185">Reference proteome</keyword>
<feature type="non-terminal residue" evidence="2">
    <location>
        <position position="188"/>
    </location>
</feature>
<evidence type="ECO:0000256" key="1">
    <source>
        <dbReference type="SAM" id="MobiDB-lite"/>
    </source>
</evidence>
<feature type="region of interest" description="Disordered" evidence="1">
    <location>
        <begin position="113"/>
        <end position="188"/>
    </location>
</feature>
<organism evidence="2 3">
    <name type="scientific">Olea europaea subsp. europaea</name>
    <dbReference type="NCBI Taxonomy" id="158383"/>
    <lineage>
        <taxon>Eukaryota</taxon>
        <taxon>Viridiplantae</taxon>
        <taxon>Streptophyta</taxon>
        <taxon>Embryophyta</taxon>
        <taxon>Tracheophyta</taxon>
        <taxon>Spermatophyta</taxon>
        <taxon>Magnoliopsida</taxon>
        <taxon>eudicotyledons</taxon>
        <taxon>Gunneridae</taxon>
        <taxon>Pentapetalae</taxon>
        <taxon>asterids</taxon>
        <taxon>lamiids</taxon>
        <taxon>Lamiales</taxon>
        <taxon>Oleaceae</taxon>
        <taxon>Oleeae</taxon>
        <taxon>Olea</taxon>
    </lineage>
</organism>
<dbReference type="EMBL" id="CACTIH010010418">
    <property type="protein sequence ID" value="CAA3033335.1"/>
    <property type="molecule type" value="Genomic_DNA"/>
</dbReference>
<evidence type="ECO:0000313" key="3">
    <source>
        <dbReference type="Proteomes" id="UP000594638"/>
    </source>
</evidence>
<sequence length="188" mass="18828">MCSSGATGVTGDEPLTLVALHRARERGIAPCGASGRAASPQVRLDCVHGRPTACRWPAGPAGVGRGLASSGRGGLRAHPTAAASHSLAQATRPSASVGRVSVQVARHCTIAGSGPGSLAHHSGESRRGGCGGLRSASPTTRGLGTRTPALASREGAANLRGHGRVRQECTAKGGPHEPCRHEARPAAV</sequence>
<protein>
    <submittedName>
        <fullName evidence="2">Uncharacterized protein</fullName>
    </submittedName>
</protein>
<comment type="caution">
    <text evidence="2">The sequence shown here is derived from an EMBL/GenBank/DDBJ whole genome shotgun (WGS) entry which is preliminary data.</text>
</comment>
<dbReference type="Proteomes" id="UP000594638">
    <property type="component" value="Unassembled WGS sequence"/>
</dbReference>
<gene>
    <name evidence="2" type="ORF">OLEA9_A051666</name>
</gene>
<accession>A0A8S0VLR4</accession>
<dbReference type="Gramene" id="OE9A051666T1">
    <property type="protein sequence ID" value="OE9A051666C1"/>
    <property type="gene ID" value="OE9A051666"/>
</dbReference>
<proteinExistence type="predicted"/>
<dbReference type="AlphaFoldDB" id="A0A8S0VLR4"/>
<evidence type="ECO:0000313" key="2">
    <source>
        <dbReference type="EMBL" id="CAA3033335.1"/>
    </source>
</evidence>
<reference evidence="2 3" key="1">
    <citation type="submission" date="2019-12" db="EMBL/GenBank/DDBJ databases">
        <authorList>
            <person name="Alioto T."/>
            <person name="Alioto T."/>
            <person name="Gomez Garrido J."/>
        </authorList>
    </citation>
    <scope>NUCLEOTIDE SEQUENCE [LARGE SCALE GENOMIC DNA]</scope>
</reference>
<name>A0A8S0VLR4_OLEEU</name>
<feature type="compositionally biased region" description="Basic and acidic residues" evidence="1">
    <location>
        <begin position="165"/>
        <end position="188"/>
    </location>
</feature>